<evidence type="ECO:0000313" key="3">
    <source>
        <dbReference type="EMBL" id="TDQ49996.1"/>
    </source>
</evidence>
<keyword evidence="4" id="KW-1185">Reference proteome</keyword>
<dbReference type="AlphaFoldDB" id="A0A4R6UUQ6"/>
<protein>
    <recommendedName>
        <fullName evidence="5">Copper(I)-binding protein</fullName>
    </recommendedName>
</protein>
<feature type="region of interest" description="Disordered" evidence="1">
    <location>
        <begin position="167"/>
        <end position="187"/>
    </location>
</feature>
<comment type="caution">
    <text evidence="3">The sequence shown here is derived from an EMBL/GenBank/DDBJ whole genome shotgun (WGS) entry which is preliminary data.</text>
</comment>
<reference evidence="3 4" key="1">
    <citation type="submission" date="2019-03" db="EMBL/GenBank/DDBJ databases">
        <title>Genomic Encyclopedia of Type Strains, Phase IV (KMG-IV): sequencing the most valuable type-strain genomes for metagenomic binning, comparative biology and taxonomic classification.</title>
        <authorList>
            <person name="Goeker M."/>
        </authorList>
    </citation>
    <scope>NUCLEOTIDE SEQUENCE [LARGE SCALE GENOMIC DNA]</scope>
    <source>
        <strain evidence="3 4">DSM 46770</strain>
    </source>
</reference>
<gene>
    <name evidence="3" type="ORF">EV190_11440</name>
</gene>
<dbReference type="Gene3D" id="2.60.40.1890">
    <property type="entry name" value="PCu(A)C copper chaperone"/>
    <property type="match status" value="1"/>
</dbReference>
<dbReference type="OrthoDB" id="9796962at2"/>
<evidence type="ECO:0000313" key="4">
    <source>
        <dbReference type="Proteomes" id="UP000295281"/>
    </source>
</evidence>
<evidence type="ECO:0000256" key="2">
    <source>
        <dbReference type="SAM" id="SignalP"/>
    </source>
</evidence>
<proteinExistence type="predicted"/>
<dbReference type="SUPFAM" id="SSF110087">
    <property type="entry name" value="DR1885-like metal-binding protein"/>
    <property type="match status" value="1"/>
</dbReference>
<sequence length="187" mass="18516">MSTTKTAFAAMAAAAAIALTGCGGPVADAEAPAAAEDATGTAAESFSAEDAWVKAATEDDGMTGAFGILGNASGTDATVVSATASGAGMVELHEVVTGDDGNSVMREKEGGFTIPAGGTHVLEPGADHIMLMALEKDLEPGTEVAVALEFSDGSTAEFTAPVKAYEGANENYDGGHGDGHDDGHAEH</sequence>
<feature type="compositionally biased region" description="Basic and acidic residues" evidence="1">
    <location>
        <begin position="173"/>
        <end position="187"/>
    </location>
</feature>
<dbReference type="InterPro" id="IPR036182">
    <property type="entry name" value="PCuAC_sf"/>
</dbReference>
<evidence type="ECO:0008006" key="5">
    <source>
        <dbReference type="Google" id="ProtNLM"/>
    </source>
</evidence>
<dbReference type="RefSeq" id="WP_133742392.1">
    <property type="nucleotide sequence ID" value="NZ_SNYN01000014.1"/>
</dbReference>
<dbReference type="InterPro" id="IPR058248">
    <property type="entry name" value="Lxx211020-like"/>
</dbReference>
<dbReference type="PROSITE" id="PS51257">
    <property type="entry name" value="PROKAR_LIPOPROTEIN"/>
    <property type="match status" value="1"/>
</dbReference>
<dbReference type="Pfam" id="PF04314">
    <property type="entry name" value="PCuAC"/>
    <property type="match status" value="1"/>
</dbReference>
<dbReference type="Proteomes" id="UP000295281">
    <property type="component" value="Unassembled WGS sequence"/>
</dbReference>
<name>A0A4R6UUQ6_9ACTN</name>
<keyword evidence="2" id="KW-0732">Signal</keyword>
<feature type="chain" id="PRO_5039576229" description="Copper(I)-binding protein" evidence="2">
    <location>
        <begin position="28"/>
        <end position="187"/>
    </location>
</feature>
<feature type="signal peptide" evidence="2">
    <location>
        <begin position="1"/>
        <end position="27"/>
    </location>
</feature>
<evidence type="ECO:0000256" key="1">
    <source>
        <dbReference type="SAM" id="MobiDB-lite"/>
    </source>
</evidence>
<organism evidence="3 4">
    <name type="scientific">Actinorugispora endophytica</name>
    <dbReference type="NCBI Taxonomy" id="1605990"/>
    <lineage>
        <taxon>Bacteria</taxon>
        <taxon>Bacillati</taxon>
        <taxon>Actinomycetota</taxon>
        <taxon>Actinomycetes</taxon>
        <taxon>Streptosporangiales</taxon>
        <taxon>Nocardiopsidaceae</taxon>
        <taxon>Actinorugispora</taxon>
    </lineage>
</organism>
<dbReference type="PANTHER" id="PTHR36302">
    <property type="entry name" value="BLR7088 PROTEIN"/>
    <property type="match status" value="1"/>
</dbReference>
<dbReference type="EMBL" id="SNYN01000014">
    <property type="protein sequence ID" value="TDQ49996.1"/>
    <property type="molecule type" value="Genomic_DNA"/>
</dbReference>
<dbReference type="PANTHER" id="PTHR36302:SF1">
    <property type="entry name" value="COPPER CHAPERONE PCU(A)C"/>
    <property type="match status" value="1"/>
</dbReference>
<accession>A0A4R6UUQ6</accession>
<dbReference type="InterPro" id="IPR007410">
    <property type="entry name" value="LpqE-like"/>
</dbReference>